<name>A0AAU0MVG4_9GAMM</name>
<feature type="transmembrane region" description="Helical" evidence="1">
    <location>
        <begin position="53"/>
        <end position="73"/>
    </location>
</feature>
<accession>A0AAU0MVG4</accession>
<evidence type="ECO:0000313" key="2">
    <source>
        <dbReference type="EMBL" id="WOX04170.1"/>
    </source>
</evidence>
<dbReference type="InterPro" id="IPR025333">
    <property type="entry name" value="DUF4239"/>
</dbReference>
<dbReference type="Pfam" id="PF14023">
    <property type="entry name" value="Bestrophin-like"/>
    <property type="match status" value="1"/>
</dbReference>
<dbReference type="EMBL" id="CP137555">
    <property type="protein sequence ID" value="WOX04170.1"/>
    <property type="molecule type" value="Genomic_DNA"/>
</dbReference>
<keyword evidence="1" id="KW-0812">Transmembrane</keyword>
<protein>
    <recommendedName>
        <fullName evidence="4">DUF4239 domain-containing protein</fullName>
    </recommendedName>
</protein>
<dbReference type="KEGG" id="mpaf:R5R33_10480"/>
<keyword evidence="1" id="KW-0472">Membrane</keyword>
<dbReference type="RefSeq" id="WP_318952648.1">
    <property type="nucleotide sequence ID" value="NZ_CP137555.1"/>
</dbReference>
<dbReference type="PROSITE" id="PS51257">
    <property type="entry name" value="PROKAR_LIPOPROTEIN"/>
    <property type="match status" value="1"/>
</dbReference>
<sequence>MAITRSFSDLSLTGVYFASILLVLAALACGYLVGRRLGRSRKGHRDDPSMGSAVAATLGLLAFMLALTFNMTADRFGHRKALLLEEVNAIGTTYLRTDFLRADNRARARQLLLDYTTLRGFDPHTMSAEDFLHDIRRSEQIQRELWQLVEKEIAAGTESVRLRAFYEPLNQVIDLHTSRLQVGMEYQVPAPIWAALYAITALAVFGIGFQLGVSGSGSKLVALAMAMAFALVILLIADLDRAGEGMLVVDQAPMKSLARQMKESGDGTR</sequence>
<organism evidence="2 3">
    <name type="scientific">Microbulbifer pacificus</name>
    <dbReference type="NCBI Taxonomy" id="407164"/>
    <lineage>
        <taxon>Bacteria</taxon>
        <taxon>Pseudomonadati</taxon>
        <taxon>Pseudomonadota</taxon>
        <taxon>Gammaproteobacteria</taxon>
        <taxon>Cellvibrionales</taxon>
        <taxon>Microbulbiferaceae</taxon>
        <taxon>Microbulbifer</taxon>
    </lineage>
</organism>
<feature type="transmembrane region" description="Helical" evidence="1">
    <location>
        <begin position="15"/>
        <end position="33"/>
    </location>
</feature>
<evidence type="ECO:0008006" key="4">
    <source>
        <dbReference type="Google" id="ProtNLM"/>
    </source>
</evidence>
<gene>
    <name evidence="2" type="ORF">R5R33_10480</name>
</gene>
<keyword evidence="1" id="KW-1133">Transmembrane helix</keyword>
<reference evidence="2 3" key="1">
    <citation type="submission" date="2023-10" db="EMBL/GenBank/DDBJ databases">
        <title>Description of Microbulbifer bruguierae sp. nov., isolated from the sediments of mangrove plant Bruguiera sexangula and comparative genomic analyses of the genus Microbulbifer.</title>
        <authorList>
            <person name="Long M."/>
        </authorList>
    </citation>
    <scope>NUCLEOTIDE SEQUENCE [LARGE SCALE GENOMIC DNA]</scope>
    <source>
        <strain evidence="2 3">SPO729</strain>
    </source>
</reference>
<dbReference type="Proteomes" id="UP001302477">
    <property type="component" value="Chromosome"/>
</dbReference>
<keyword evidence="3" id="KW-1185">Reference proteome</keyword>
<feature type="transmembrane region" description="Helical" evidence="1">
    <location>
        <begin position="220"/>
        <end position="237"/>
    </location>
</feature>
<proteinExistence type="predicted"/>
<evidence type="ECO:0000256" key="1">
    <source>
        <dbReference type="SAM" id="Phobius"/>
    </source>
</evidence>
<feature type="transmembrane region" description="Helical" evidence="1">
    <location>
        <begin position="192"/>
        <end position="213"/>
    </location>
</feature>
<dbReference type="AlphaFoldDB" id="A0AAU0MVG4"/>
<evidence type="ECO:0000313" key="3">
    <source>
        <dbReference type="Proteomes" id="UP001302477"/>
    </source>
</evidence>